<keyword evidence="2" id="KW-1185">Reference proteome</keyword>
<dbReference type="AlphaFoldDB" id="D7G678"/>
<sequence>MIDGLITAMDGDSTRTTTRAPWMWGCCLDAYAWRQQGGHDKSERDGRVRRARTSCISCISGISDISTTVSTSELQ</sequence>
<evidence type="ECO:0000313" key="2">
    <source>
        <dbReference type="Proteomes" id="UP000002630"/>
    </source>
</evidence>
<reference evidence="1 2" key="1">
    <citation type="journal article" date="2010" name="Nature">
        <title>The Ectocarpus genome and the independent evolution of multicellularity in brown algae.</title>
        <authorList>
            <person name="Cock J.M."/>
            <person name="Sterck L."/>
            <person name="Rouze P."/>
            <person name="Scornet D."/>
            <person name="Allen A.E."/>
            <person name="Amoutzias G."/>
            <person name="Anthouard V."/>
            <person name="Artiguenave F."/>
            <person name="Aury J.M."/>
            <person name="Badger J.H."/>
            <person name="Beszteri B."/>
            <person name="Billiau K."/>
            <person name="Bonnet E."/>
            <person name="Bothwell J.H."/>
            <person name="Bowler C."/>
            <person name="Boyen C."/>
            <person name="Brownlee C."/>
            <person name="Carrano C.J."/>
            <person name="Charrier B."/>
            <person name="Cho G.Y."/>
            <person name="Coelho S.M."/>
            <person name="Collen J."/>
            <person name="Corre E."/>
            <person name="Da Silva C."/>
            <person name="Delage L."/>
            <person name="Delaroque N."/>
            <person name="Dittami S.M."/>
            <person name="Doulbeau S."/>
            <person name="Elias M."/>
            <person name="Farnham G."/>
            <person name="Gachon C.M."/>
            <person name="Gschloessl B."/>
            <person name="Heesch S."/>
            <person name="Jabbari K."/>
            <person name="Jubin C."/>
            <person name="Kawai H."/>
            <person name="Kimura K."/>
            <person name="Kloareg B."/>
            <person name="Kupper F.C."/>
            <person name="Lang D."/>
            <person name="Le Bail A."/>
            <person name="Leblanc C."/>
            <person name="Lerouge P."/>
            <person name="Lohr M."/>
            <person name="Lopez P.J."/>
            <person name="Martens C."/>
            <person name="Maumus F."/>
            <person name="Michel G."/>
            <person name="Miranda-Saavedra D."/>
            <person name="Morales J."/>
            <person name="Moreau H."/>
            <person name="Motomura T."/>
            <person name="Nagasato C."/>
            <person name="Napoli C.A."/>
            <person name="Nelson D.R."/>
            <person name="Nyvall-Collen P."/>
            <person name="Peters A.F."/>
            <person name="Pommier C."/>
            <person name="Potin P."/>
            <person name="Poulain J."/>
            <person name="Quesneville H."/>
            <person name="Read B."/>
            <person name="Rensing S.A."/>
            <person name="Ritter A."/>
            <person name="Rousvoal S."/>
            <person name="Samanta M."/>
            <person name="Samson G."/>
            <person name="Schroeder D.C."/>
            <person name="Segurens B."/>
            <person name="Strittmatter M."/>
            <person name="Tonon T."/>
            <person name="Tregear J.W."/>
            <person name="Valentin K."/>
            <person name="von Dassow P."/>
            <person name="Yamagishi T."/>
            <person name="Van de Peer Y."/>
            <person name="Wincker P."/>
        </authorList>
    </citation>
    <scope>NUCLEOTIDE SEQUENCE [LARGE SCALE GENOMIC DNA]</scope>
    <source>
        <strain evidence="2">Ec32 / CCAP1310/4</strain>
    </source>
</reference>
<gene>
    <name evidence="1" type="ORF">Esi_0073_0016</name>
</gene>
<protein>
    <submittedName>
        <fullName evidence="1">Uncharacterized protein</fullName>
    </submittedName>
</protein>
<dbReference type="Proteomes" id="UP000002630">
    <property type="component" value="Linkage Group LG04"/>
</dbReference>
<name>D7G678_ECTSI</name>
<dbReference type="EMBL" id="FN649729">
    <property type="protein sequence ID" value="CBJ27473.1"/>
    <property type="molecule type" value="Genomic_DNA"/>
</dbReference>
<organism evidence="1 2">
    <name type="scientific">Ectocarpus siliculosus</name>
    <name type="common">Brown alga</name>
    <name type="synonym">Conferva siliculosa</name>
    <dbReference type="NCBI Taxonomy" id="2880"/>
    <lineage>
        <taxon>Eukaryota</taxon>
        <taxon>Sar</taxon>
        <taxon>Stramenopiles</taxon>
        <taxon>Ochrophyta</taxon>
        <taxon>PX clade</taxon>
        <taxon>Phaeophyceae</taxon>
        <taxon>Ectocarpales</taxon>
        <taxon>Ectocarpaceae</taxon>
        <taxon>Ectocarpus</taxon>
    </lineage>
</organism>
<dbReference type="InParanoid" id="D7G678"/>
<accession>D7G678</accession>
<evidence type="ECO:0000313" key="1">
    <source>
        <dbReference type="EMBL" id="CBJ27473.1"/>
    </source>
</evidence>
<dbReference type="EMBL" id="FN648960">
    <property type="protein sequence ID" value="CBJ27473.1"/>
    <property type="molecule type" value="Genomic_DNA"/>
</dbReference>
<proteinExistence type="predicted"/>